<reference evidence="12" key="2">
    <citation type="submission" date="2025-08" db="UniProtKB">
        <authorList>
            <consortium name="RefSeq"/>
        </authorList>
    </citation>
    <scope>IDENTIFICATION</scope>
    <source>
        <strain evidence="12">14028-0561.14</strain>
        <tissue evidence="12">Whole fly</tissue>
    </source>
</reference>
<dbReference type="InterPro" id="IPR036770">
    <property type="entry name" value="Ankyrin_rpt-contain_sf"/>
</dbReference>
<dbReference type="FunFam" id="1.25.40.20:FF:000302">
    <property type="entry name" value="Ankyrin repeat containing protein"/>
    <property type="match status" value="1"/>
</dbReference>
<organism evidence="11 12">
    <name type="scientific">Drosophila kikkawai</name>
    <name type="common">Fruit fly</name>
    <dbReference type="NCBI Taxonomy" id="30033"/>
    <lineage>
        <taxon>Eukaryota</taxon>
        <taxon>Metazoa</taxon>
        <taxon>Ecdysozoa</taxon>
        <taxon>Arthropoda</taxon>
        <taxon>Hexapoda</taxon>
        <taxon>Insecta</taxon>
        <taxon>Pterygota</taxon>
        <taxon>Neoptera</taxon>
        <taxon>Endopterygota</taxon>
        <taxon>Diptera</taxon>
        <taxon>Brachycera</taxon>
        <taxon>Muscomorpha</taxon>
        <taxon>Ephydroidea</taxon>
        <taxon>Drosophilidae</taxon>
        <taxon>Drosophila</taxon>
        <taxon>Sophophora</taxon>
    </lineage>
</organism>
<comment type="function">
    <text evidence="7">Acts as a molecular chaperone for G protein-coupled receptors, regulating their biogenesis and exit from the ER.</text>
</comment>
<keyword evidence="6" id="KW-0143">Chaperone</keyword>
<keyword evidence="3" id="KW-0256">Endoplasmic reticulum</keyword>
<proteinExistence type="predicted"/>
<name>A0A6P4JCU4_DROKI</name>
<evidence type="ECO:0000256" key="6">
    <source>
        <dbReference type="ARBA" id="ARBA00023186"/>
    </source>
</evidence>
<dbReference type="InterPro" id="IPR021832">
    <property type="entry name" value="ANKRD13"/>
</dbReference>
<dbReference type="PANTHER" id="PTHR12447:SF25">
    <property type="entry name" value="ANKYRIN REPEAT DOMAIN-CONTAINING PROTEIN 13C"/>
    <property type="match status" value="1"/>
</dbReference>
<dbReference type="AlphaFoldDB" id="A0A6P4JCU4"/>
<evidence type="ECO:0000256" key="3">
    <source>
        <dbReference type="ARBA" id="ARBA00022824"/>
    </source>
</evidence>
<dbReference type="GO" id="GO:0005789">
    <property type="term" value="C:endoplasmic reticulum membrane"/>
    <property type="evidence" value="ECO:0007669"/>
    <property type="project" value="UniProtKB-SubCell"/>
</dbReference>
<comment type="subcellular location">
    <subcellularLocation>
        <location evidence="1">Endoplasmic reticulum membrane</location>
    </subcellularLocation>
</comment>
<dbReference type="PROSITE" id="PS50297">
    <property type="entry name" value="ANK_REP_REGION"/>
    <property type="match status" value="1"/>
</dbReference>
<dbReference type="OMA" id="YPMHQSV"/>
<feature type="compositionally biased region" description="Acidic residues" evidence="9">
    <location>
        <begin position="26"/>
        <end position="44"/>
    </location>
</feature>
<keyword evidence="11" id="KW-1185">Reference proteome</keyword>
<evidence type="ECO:0000256" key="1">
    <source>
        <dbReference type="ARBA" id="ARBA00004586"/>
    </source>
</evidence>
<dbReference type="SMART" id="SM00248">
    <property type="entry name" value="ANK"/>
    <property type="match status" value="2"/>
</dbReference>
<dbReference type="RefSeq" id="XP_017033326.1">
    <property type="nucleotide sequence ID" value="XM_017177837.3"/>
</dbReference>
<dbReference type="GeneID" id="108082461"/>
<dbReference type="GO" id="GO:0006621">
    <property type="term" value="P:protein retention in ER lumen"/>
    <property type="evidence" value="ECO:0007669"/>
    <property type="project" value="TreeGrafter"/>
</dbReference>
<evidence type="ECO:0000259" key="10">
    <source>
        <dbReference type="Pfam" id="PF11904"/>
    </source>
</evidence>
<dbReference type="InterPro" id="IPR055285">
    <property type="entry name" value="ANKRD13_C"/>
</dbReference>
<feature type="domain" description="Ankyrin repeat" evidence="10">
    <location>
        <begin position="248"/>
        <end position="538"/>
    </location>
</feature>
<keyword evidence="5" id="KW-0472">Membrane</keyword>
<feature type="region of interest" description="Disordered" evidence="9">
    <location>
        <begin position="383"/>
        <end position="432"/>
    </location>
</feature>
<evidence type="ECO:0000256" key="9">
    <source>
        <dbReference type="SAM" id="MobiDB-lite"/>
    </source>
</evidence>
<feature type="compositionally biased region" description="Low complexity" evidence="9">
    <location>
        <begin position="404"/>
        <end position="417"/>
    </location>
</feature>
<evidence type="ECO:0000256" key="2">
    <source>
        <dbReference type="ARBA" id="ARBA00022737"/>
    </source>
</evidence>
<dbReference type="Pfam" id="PF11904">
    <property type="entry name" value="ANKRD13_C"/>
    <property type="match status" value="1"/>
</dbReference>
<dbReference type="Pfam" id="PF12796">
    <property type="entry name" value="Ank_2"/>
    <property type="match status" value="1"/>
</dbReference>
<evidence type="ECO:0000256" key="8">
    <source>
        <dbReference type="PROSITE-ProRule" id="PRU00023"/>
    </source>
</evidence>
<feature type="repeat" description="ANK" evidence="8">
    <location>
        <begin position="132"/>
        <end position="164"/>
    </location>
</feature>
<reference evidence="11" key="1">
    <citation type="submission" date="2025-05" db="UniProtKB">
        <authorList>
            <consortium name="RefSeq"/>
        </authorList>
    </citation>
    <scope>NUCLEOTIDE SEQUENCE [LARGE SCALE GENOMIC DNA]</scope>
    <source>
        <strain evidence="11">14028-0561.14</strain>
    </source>
</reference>
<keyword evidence="4 8" id="KW-0040">ANK repeat</keyword>
<evidence type="ECO:0000256" key="7">
    <source>
        <dbReference type="ARBA" id="ARBA00037107"/>
    </source>
</evidence>
<keyword evidence="2" id="KW-0677">Repeat</keyword>
<evidence type="ECO:0000256" key="5">
    <source>
        <dbReference type="ARBA" id="ARBA00023136"/>
    </source>
</evidence>
<evidence type="ECO:0000256" key="4">
    <source>
        <dbReference type="ARBA" id="ARBA00023043"/>
    </source>
</evidence>
<feature type="compositionally biased region" description="Basic and acidic residues" evidence="9">
    <location>
        <begin position="8"/>
        <end position="20"/>
    </location>
</feature>
<evidence type="ECO:0000313" key="12">
    <source>
        <dbReference type="RefSeq" id="XP_017033326.1"/>
    </source>
</evidence>
<dbReference type="Gene3D" id="1.25.40.20">
    <property type="entry name" value="Ankyrin repeat-containing domain"/>
    <property type="match status" value="1"/>
</dbReference>
<dbReference type="PROSITE" id="PS50088">
    <property type="entry name" value="ANK_REPEAT"/>
    <property type="match status" value="1"/>
</dbReference>
<gene>
    <name evidence="12" type="primary">LOC108082461</name>
</gene>
<dbReference type="Proteomes" id="UP001652661">
    <property type="component" value="Chromosome 2R"/>
</dbReference>
<dbReference type="SUPFAM" id="SSF48403">
    <property type="entry name" value="Ankyrin repeat"/>
    <property type="match status" value="1"/>
</dbReference>
<feature type="compositionally biased region" description="Low complexity" evidence="9">
    <location>
        <begin position="60"/>
        <end position="83"/>
    </location>
</feature>
<dbReference type="GO" id="GO:0005102">
    <property type="term" value="F:signaling receptor binding"/>
    <property type="evidence" value="ECO:0007669"/>
    <property type="project" value="TreeGrafter"/>
</dbReference>
<protein>
    <submittedName>
        <fullName evidence="12">Ankyrin repeat domain-containing protein 13C isoform X1</fullName>
    </submittedName>
</protein>
<sequence length="560" mass="63231">MSNEKEDECDKHKQQAEAEAKSTSSDDSDEYQSAGEGEDGEGVDGDPPAERPPTHAHLCAAATTPAAASDSTTTTTTTPTAAAAAAAPPLVTVNEPLDYPMHQSVFEDDIKSLQRRLLMSTAQDEVGRKDKHGNTPLHLAVMLGRKHAVRLLLAHNAPVKIKNNEGWSPLSEAISYGDRQTITQVLRMLKLQSREHMEGRREKLVNALRQIQDFYMEFKWDFQSWLPLVSRILPSDICRLYKSGASIRLDTTLVDFNDMRWERGDISFLFRGEAPPRDSLVLLDNEQECFQRLRYEEADMEDEVDVLMSTDILATQMSTKTIQFARAQRGWIFRANRKELIGGQYQCEIYTIQGLILKQRKRREHLSHEDLQKNRAIVETITKGGPSANHQPDGRRSSLNSQHTATPPETNTPTAPNGITLPELPRRSSLQAPPATTVTWQQYLDAEVGKCPQLGRPPVHKQSNKTLRATVAMSKDFPLSVDMLLDVLEVVAPLKHINKLREFVTLKLPTGFPVKIEIPVLHTVTAKVTFQKFEFRDNIPAKMFQIPSHYWEDVRRFQDL</sequence>
<dbReference type="PANTHER" id="PTHR12447">
    <property type="entry name" value="ANKYRIN REPEAT DOMAIN-CONTAINING PROTEIN 13"/>
    <property type="match status" value="1"/>
</dbReference>
<dbReference type="OrthoDB" id="1585644at2759"/>
<accession>A0A6P4JCU4</accession>
<evidence type="ECO:0000313" key="11">
    <source>
        <dbReference type="Proteomes" id="UP001652661"/>
    </source>
</evidence>
<feature type="region of interest" description="Disordered" evidence="9">
    <location>
        <begin position="1"/>
        <end position="83"/>
    </location>
</feature>
<dbReference type="InterPro" id="IPR002110">
    <property type="entry name" value="Ankyrin_rpt"/>
</dbReference>